<dbReference type="SUPFAM" id="SSF88723">
    <property type="entry name" value="PIN domain-like"/>
    <property type="match status" value="1"/>
</dbReference>
<accession>A0A8J3WDX3</accession>
<keyword evidence="7" id="KW-1185">Reference proteome</keyword>
<dbReference type="AlphaFoldDB" id="A0A8J3WDX3"/>
<dbReference type="GO" id="GO:0016787">
    <property type="term" value="F:hydrolase activity"/>
    <property type="evidence" value="ECO:0007669"/>
    <property type="project" value="UniProtKB-KW"/>
</dbReference>
<dbReference type="InterPro" id="IPR002716">
    <property type="entry name" value="PIN_dom"/>
</dbReference>
<organism evidence="6 7">
    <name type="scientific">Planobispora rosea</name>
    <dbReference type="NCBI Taxonomy" id="35762"/>
    <lineage>
        <taxon>Bacteria</taxon>
        <taxon>Bacillati</taxon>
        <taxon>Actinomycetota</taxon>
        <taxon>Actinomycetes</taxon>
        <taxon>Streptosporangiales</taxon>
        <taxon>Streptosporangiaceae</taxon>
        <taxon>Planobispora</taxon>
    </lineage>
</organism>
<keyword evidence="3" id="KW-0378">Hydrolase</keyword>
<proteinExistence type="predicted"/>
<evidence type="ECO:0000256" key="3">
    <source>
        <dbReference type="ARBA" id="ARBA00022801"/>
    </source>
</evidence>
<evidence type="ECO:0000256" key="2">
    <source>
        <dbReference type="ARBA" id="ARBA00022723"/>
    </source>
</evidence>
<reference evidence="6" key="1">
    <citation type="submission" date="2021-01" db="EMBL/GenBank/DDBJ databases">
        <title>Whole genome shotgun sequence of Planobispora rosea NBRC 15558.</title>
        <authorList>
            <person name="Komaki H."/>
            <person name="Tamura T."/>
        </authorList>
    </citation>
    <scope>NUCLEOTIDE SEQUENCE</scope>
    <source>
        <strain evidence="6">NBRC 15558</strain>
    </source>
</reference>
<protein>
    <recommendedName>
        <fullName evidence="5">PIN domain-containing protein</fullName>
    </recommendedName>
</protein>
<keyword evidence="1" id="KW-0540">Nuclease</keyword>
<dbReference type="GO" id="GO:0004518">
    <property type="term" value="F:nuclease activity"/>
    <property type="evidence" value="ECO:0007669"/>
    <property type="project" value="UniProtKB-KW"/>
</dbReference>
<evidence type="ECO:0000256" key="1">
    <source>
        <dbReference type="ARBA" id="ARBA00022722"/>
    </source>
</evidence>
<dbReference type="RefSeq" id="WP_189242968.1">
    <property type="nucleotide sequence ID" value="NZ_BMQP01000026.1"/>
</dbReference>
<evidence type="ECO:0000313" key="6">
    <source>
        <dbReference type="EMBL" id="GIH86389.1"/>
    </source>
</evidence>
<dbReference type="InterPro" id="IPR029060">
    <property type="entry name" value="PIN-like_dom_sf"/>
</dbReference>
<gene>
    <name evidence="6" type="ORF">Pro02_47970</name>
</gene>
<keyword evidence="2" id="KW-0479">Metal-binding</keyword>
<sequence>MTNRIPLLFDTGVLTEIARGDGDLIRLVQLWDSGKQPMVLPALALAGASLDARSEEADDLLSGLELFDEVEVAPLGDTAQALALAAVMARTGLDAHDAHVAAIASVAILPVLTLDRAKWEAVSVALEEPLHIREIDDSPGE</sequence>
<comment type="caution">
    <text evidence="6">The sequence shown here is derived from an EMBL/GenBank/DDBJ whole genome shotgun (WGS) entry which is preliminary data.</text>
</comment>
<evidence type="ECO:0000259" key="5">
    <source>
        <dbReference type="Pfam" id="PF01850"/>
    </source>
</evidence>
<name>A0A8J3WDX3_PLARO</name>
<dbReference type="Proteomes" id="UP000655044">
    <property type="component" value="Unassembled WGS sequence"/>
</dbReference>
<dbReference type="Gene3D" id="3.40.50.1010">
    <property type="entry name" value="5'-nuclease"/>
    <property type="match status" value="1"/>
</dbReference>
<evidence type="ECO:0000313" key="7">
    <source>
        <dbReference type="Proteomes" id="UP000655044"/>
    </source>
</evidence>
<dbReference type="Pfam" id="PF01850">
    <property type="entry name" value="PIN"/>
    <property type="match status" value="1"/>
</dbReference>
<evidence type="ECO:0000256" key="4">
    <source>
        <dbReference type="ARBA" id="ARBA00022842"/>
    </source>
</evidence>
<keyword evidence="4" id="KW-0460">Magnesium</keyword>
<feature type="domain" description="PIN" evidence="5">
    <location>
        <begin position="8"/>
        <end position="117"/>
    </location>
</feature>
<dbReference type="EMBL" id="BOOI01000046">
    <property type="protein sequence ID" value="GIH86389.1"/>
    <property type="molecule type" value="Genomic_DNA"/>
</dbReference>
<dbReference type="GO" id="GO:0046872">
    <property type="term" value="F:metal ion binding"/>
    <property type="evidence" value="ECO:0007669"/>
    <property type="project" value="UniProtKB-KW"/>
</dbReference>